<dbReference type="GeneID" id="107960805"/>
<protein>
    <recommendedName>
        <fullName evidence="1">RNase H type-1 domain-containing protein</fullName>
    </recommendedName>
</protein>
<dbReference type="PaxDb" id="3635-A0A1U8PN00"/>
<dbReference type="AlphaFoldDB" id="A0A1U8PN00"/>
<dbReference type="Pfam" id="PF13456">
    <property type="entry name" value="RVT_3"/>
    <property type="match status" value="1"/>
</dbReference>
<dbReference type="RefSeq" id="XP_016752571.2">
    <property type="nucleotide sequence ID" value="XM_016897082.2"/>
</dbReference>
<feature type="domain" description="RNase H type-1" evidence="1">
    <location>
        <begin position="9"/>
        <end position="42"/>
    </location>
</feature>
<dbReference type="InterPro" id="IPR036397">
    <property type="entry name" value="RNaseH_sf"/>
</dbReference>
<keyword evidence="2" id="KW-1185">Reference proteome</keyword>
<evidence type="ECO:0000259" key="1">
    <source>
        <dbReference type="Pfam" id="PF13456"/>
    </source>
</evidence>
<organism evidence="2 3">
    <name type="scientific">Gossypium hirsutum</name>
    <name type="common">Upland cotton</name>
    <name type="synonym">Gossypium mexicanum</name>
    <dbReference type="NCBI Taxonomy" id="3635"/>
    <lineage>
        <taxon>Eukaryota</taxon>
        <taxon>Viridiplantae</taxon>
        <taxon>Streptophyta</taxon>
        <taxon>Embryophyta</taxon>
        <taxon>Tracheophyta</taxon>
        <taxon>Spermatophyta</taxon>
        <taxon>Magnoliopsida</taxon>
        <taxon>eudicotyledons</taxon>
        <taxon>Gunneridae</taxon>
        <taxon>Pentapetalae</taxon>
        <taxon>rosids</taxon>
        <taxon>malvids</taxon>
        <taxon>Malvales</taxon>
        <taxon>Malvaceae</taxon>
        <taxon>Malvoideae</taxon>
        <taxon>Gossypium</taxon>
    </lineage>
</organism>
<proteinExistence type="predicted"/>
<evidence type="ECO:0000313" key="2">
    <source>
        <dbReference type="Proteomes" id="UP000818029"/>
    </source>
</evidence>
<gene>
    <name evidence="3" type="primary">LOC107960805</name>
</gene>
<accession>A0A1U8PN00</accession>
<dbReference type="GO" id="GO:0003676">
    <property type="term" value="F:nucleic acid binding"/>
    <property type="evidence" value="ECO:0007669"/>
    <property type="project" value="InterPro"/>
</dbReference>
<reference evidence="2" key="1">
    <citation type="journal article" date="2020" name="Nat. Genet.">
        <title>Genomic diversifications of five Gossypium allopolyploid species and their impact on cotton improvement.</title>
        <authorList>
            <person name="Chen Z.J."/>
            <person name="Sreedasyam A."/>
            <person name="Ando A."/>
            <person name="Song Q."/>
            <person name="De Santiago L.M."/>
            <person name="Hulse-Kemp A.M."/>
            <person name="Ding M."/>
            <person name="Ye W."/>
            <person name="Kirkbride R.C."/>
            <person name="Jenkins J."/>
            <person name="Plott C."/>
            <person name="Lovell J."/>
            <person name="Lin Y.M."/>
            <person name="Vaughn R."/>
            <person name="Liu B."/>
            <person name="Simpson S."/>
            <person name="Scheffler B.E."/>
            <person name="Wen L."/>
            <person name="Saski C.A."/>
            <person name="Grover C.E."/>
            <person name="Hu G."/>
            <person name="Conover J.L."/>
            <person name="Carlson J.W."/>
            <person name="Shu S."/>
            <person name="Boston L.B."/>
            <person name="Williams M."/>
            <person name="Peterson D.G."/>
            <person name="McGee K."/>
            <person name="Jones D.C."/>
            <person name="Wendel J.F."/>
            <person name="Stelly D.M."/>
            <person name="Grimwood J."/>
            <person name="Schmutz J."/>
        </authorList>
    </citation>
    <scope>NUCLEOTIDE SEQUENCE [LARGE SCALE GENOMIC DNA]</scope>
    <source>
        <strain evidence="2">cv. TM-1</strain>
    </source>
</reference>
<dbReference type="PANTHER" id="PTHR48475:SF1">
    <property type="entry name" value="RNASE H TYPE-1 DOMAIN-CONTAINING PROTEIN"/>
    <property type="match status" value="1"/>
</dbReference>
<sequence length="184" mass="21517">MRDPKLISYRKLILELIEEFDDITFHYLPRDENQMADALATLASMIKVNEQEDMKPIQMSICEALAHCCNIDEEEERDDHPWYHDILQYVKSRAYPDQATKNDKRTLRRLASDYVLDGEVLYKKRKDKVLLRCVDAVEAKKILEEVHDGICGTHANGVKQIKFWRILSLRTSDGADSNHQPYLH</sequence>
<evidence type="ECO:0000313" key="3">
    <source>
        <dbReference type="RefSeq" id="XP_016752571.2"/>
    </source>
</evidence>
<name>A0A1U8PN00_GOSHI</name>
<reference evidence="3" key="2">
    <citation type="submission" date="2025-08" db="UniProtKB">
        <authorList>
            <consortium name="RefSeq"/>
        </authorList>
    </citation>
    <scope>IDENTIFICATION</scope>
</reference>
<dbReference type="GO" id="GO:0004523">
    <property type="term" value="F:RNA-DNA hybrid ribonuclease activity"/>
    <property type="evidence" value="ECO:0007669"/>
    <property type="project" value="InterPro"/>
</dbReference>
<dbReference type="PANTHER" id="PTHR48475">
    <property type="entry name" value="RIBONUCLEASE H"/>
    <property type="match status" value="1"/>
</dbReference>
<dbReference type="InterPro" id="IPR002156">
    <property type="entry name" value="RNaseH_domain"/>
</dbReference>
<dbReference type="KEGG" id="ghi:107960805"/>
<dbReference type="Gene3D" id="3.30.420.10">
    <property type="entry name" value="Ribonuclease H-like superfamily/Ribonuclease H"/>
    <property type="match status" value="1"/>
</dbReference>
<dbReference type="Proteomes" id="UP000818029">
    <property type="component" value="Chromosome A05"/>
</dbReference>